<name>A0A8J3TYA1_9ACTN</name>
<dbReference type="EMBL" id="BOOO01000064">
    <property type="protein sequence ID" value="GII34915.1"/>
    <property type="molecule type" value="Genomic_DNA"/>
</dbReference>
<dbReference type="AlphaFoldDB" id="A0A8J3TYA1"/>
<evidence type="ECO:0000313" key="2">
    <source>
        <dbReference type="EMBL" id="GII34915.1"/>
    </source>
</evidence>
<dbReference type="Proteomes" id="UP000650628">
    <property type="component" value="Unassembled WGS sequence"/>
</dbReference>
<keyword evidence="3" id="KW-1185">Reference proteome</keyword>
<feature type="region of interest" description="Disordered" evidence="1">
    <location>
        <begin position="77"/>
        <end position="100"/>
    </location>
</feature>
<comment type="caution">
    <text evidence="2">The sequence shown here is derived from an EMBL/GenBank/DDBJ whole genome shotgun (WGS) entry which is preliminary data.</text>
</comment>
<accession>A0A8J3TYA1</accession>
<proteinExistence type="predicted"/>
<gene>
    <name evidence="2" type="ORF">Pmi06nite_83570</name>
</gene>
<evidence type="ECO:0000256" key="1">
    <source>
        <dbReference type="SAM" id="MobiDB-lite"/>
    </source>
</evidence>
<reference evidence="2 3" key="1">
    <citation type="submission" date="2021-01" db="EMBL/GenBank/DDBJ databases">
        <title>Whole genome shotgun sequence of Planotetraspora mira NBRC 15435.</title>
        <authorList>
            <person name="Komaki H."/>
            <person name="Tamura T."/>
        </authorList>
    </citation>
    <scope>NUCLEOTIDE SEQUENCE [LARGE SCALE GENOMIC DNA]</scope>
    <source>
        <strain evidence="2 3">NBRC 15435</strain>
    </source>
</reference>
<evidence type="ECO:0000313" key="3">
    <source>
        <dbReference type="Proteomes" id="UP000650628"/>
    </source>
</evidence>
<protein>
    <submittedName>
        <fullName evidence="2">Uncharacterized protein</fullName>
    </submittedName>
</protein>
<organism evidence="2 3">
    <name type="scientific">Planotetraspora mira</name>
    <dbReference type="NCBI Taxonomy" id="58121"/>
    <lineage>
        <taxon>Bacteria</taxon>
        <taxon>Bacillati</taxon>
        <taxon>Actinomycetota</taxon>
        <taxon>Actinomycetes</taxon>
        <taxon>Streptosporangiales</taxon>
        <taxon>Streptosporangiaceae</taxon>
        <taxon>Planotetraspora</taxon>
    </lineage>
</organism>
<dbReference type="RefSeq" id="WP_203958683.1">
    <property type="nucleotide sequence ID" value="NZ_BOOO01000064.1"/>
</dbReference>
<sequence>MRRDTAVPYWTEAARRFHAGEDHSRPDSEDFAAELRRRLSLTDDLYLQTNNMSVYAQHHVWRHQSGEIDQIEWDYELEPSPDLSDSPQVSFPTWIKSGEN</sequence>